<sequence>MPGLQDLLNSSMGTELIKGLAGETGQPEDKTAEVLAMAMPTMLGAMKKNAGSPQGAENLMNALSSRHTGDILNDLGALFSGGVDPSIKNDGAGILGHLFGSRQATVENTLSQRSGMDPAAISQIIQIAAPILMGLLGKQRAQNGFSDPSGLNDVLGGLLGGESQSNLSMVTSILDADGDGSFLDDVAGMMGGSSKNSGSLGGLLGGLFGK</sequence>
<gene>
    <name evidence="1" type="ORF">QU605_10130</name>
</gene>
<proteinExistence type="predicted"/>
<comment type="caution">
    <text evidence="1">The sequence shown here is derived from an EMBL/GenBank/DDBJ whole genome shotgun (WGS) entry which is preliminary data.</text>
</comment>
<keyword evidence="2" id="KW-1185">Reference proteome</keyword>
<reference evidence="1" key="1">
    <citation type="submission" date="2023-06" db="EMBL/GenBank/DDBJ databases">
        <title>Robiginitalea aurantiacus sp. nov. and Algoriphagus sediminis sp. nov., isolated from coastal sediment.</title>
        <authorList>
            <person name="Zhou Z.Y."/>
            <person name="An J."/>
            <person name="Jia Y.W."/>
            <person name="Du Z.J."/>
        </authorList>
    </citation>
    <scope>NUCLEOTIDE SEQUENCE</scope>
    <source>
        <strain evidence="1">M39</strain>
    </source>
</reference>
<dbReference type="EMBL" id="JAUDUY010000004">
    <property type="protein sequence ID" value="MDM9631831.1"/>
    <property type="molecule type" value="Genomic_DNA"/>
</dbReference>
<evidence type="ECO:0000313" key="2">
    <source>
        <dbReference type="Proteomes" id="UP001174839"/>
    </source>
</evidence>
<dbReference type="InterPro" id="IPR009282">
    <property type="entry name" value="DUF937"/>
</dbReference>
<dbReference type="Pfam" id="PF06078">
    <property type="entry name" value="DUF937"/>
    <property type="match status" value="1"/>
</dbReference>
<dbReference type="RefSeq" id="WP_289725195.1">
    <property type="nucleotide sequence ID" value="NZ_JAUDUY010000004.1"/>
</dbReference>
<accession>A0ABT7WFY3</accession>
<dbReference type="Proteomes" id="UP001174839">
    <property type="component" value="Unassembled WGS sequence"/>
</dbReference>
<name>A0ABT7WFY3_9FLAO</name>
<organism evidence="1 2">
    <name type="scientific">Robiginitalea aurantiaca</name>
    <dbReference type="NCBI Taxonomy" id="3056915"/>
    <lineage>
        <taxon>Bacteria</taxon>
        <taxon>Pseudomonadati</taxon>
        <taxon>Bacteroidota</taxon>
        <taxon>Flavobacteriia</taxon>
        <taxon>Flavobacteriales</taxon>
        <taxon>Flavobacteriaceae</taxon>
        <taxon>Robiginitalea</taxon>
    </lineage>
</organism>
<evidence type="ECO:0000313" key="1">
    <source>
        <dbReference type="EMBL" id="MDM9631831.1"/>
    </source>
</evidence>
<protein>
    <submittedName>
        <fullName evidence="1">DUF937 domain-containing protein</fullName>
    </submittedName>
</protein>